<dbReference type="Pfam" id="PF08031">
    <property type="entry name" value="BBE"/>
    <property type="match status" value="1"/>
</dbReference>
<dbReference type="InterPro" id="IPR006094">
    <property type="entry name" value="Oxid_FAD_bind_N"/>
</dbReference>
<dbReference type="InterPro" id="IPR050432">
    <property type="entry name" value="FAD-linked_Oxidoreductases_BP"/>
</dbReference>
<keyword evidence="6" id="KW-1185">Reference proteome</keyword>
<accession>A0A0D0CGS0</accession>
<dbReference type="InterPro" id="IPR016166">
    <property type="entry name" value="FAD-bd_PCMH"/>
</dbReference>
<dbReference type="PROSITE" id="PS00862">
    <property type="entry name" value="OX2_COVAL_FAD"/>
    <property type="match status" value="1"/>
</dbReference>
<reference evidence="5 6" key="1">
    <citation type="submission" date="2014-04" db="EMBL/GenBank/DDBJ databases">
        <title>Evolutionary Origins and Diversification of the Mycorrhizal Mutualists.</title>
        <authorList>
            <consortium name="DOE Joint Genome Institute"/>
            <consortium name="Mycorrhizal Genomics Consortium"/>
            <person name="Kohler A."/>
            <person name="Kuo A."/>
            <person name="Nagy L.G."/>
            <person name="Floudas D."/>
            <person name="Copeland A."/>
            <person name="Barry K.W."/>
            <person name="Cichocki N."/>
            <person name="Veneault-Fourrey C."/>
            <person name="LaButti K."/>
            <person name="Lindquist E.A."/>
            <person name="Lipzen A."/>
            <person name="Lundell T."/>
            <person name="Morin E."/>
            <person name="Murat C."/>
            <person name="Riley R."/>
            <person name="Ohm R."/>
            <person name="Sun H."/>
            <person name="Tunlid A."/>
            <person name="Henrissat B."/>
            <person name="Grigoriev I.V."/>
            <person name="Hibbett D.S."/>
            <person name="Martin F."/>
        </authorList>
    </citation>
    <scope>NUCLEOTIDE SEQUENCE [LARGE SCALE GENOMIC DNA]</scope>
    <source>
        <strain evidence="5 6">FD-317 M1</strain>
    </source>
</reference>
<dbReference type="GO" id="GO:0071949">
    <property type="term" value="F:FAD binding"/>
    <property type="evidence" value="ECO:0007669"/>
    <property type="project" value="InterPro"/>
</dbReference>
<dbReference type="Pfam" id="PF01565">
    <property type="entry name" value="FAD_binding_4"/>
    <property type="match status" value="1"/>
</dbReference>
<dbReference type="GO" id="GO:0016491">
    <property type="term" value="F:oxidoreductase activity"/>
    <property type="evidence" value="ECO:0007669"/>
    <property type="project" value="UniProtKB-KW"/>
</dbReference>
<evidence type="ECO:0000256" key="2">
    <source>
        <dbReference type="ARBA" id="ARBA00023002"/>
    </source>
</evidence>
<feature type="domain" description="FAD-binding PCMH-type" evidence="4">
    <location>
        <begin position="142"/>
        <end position="322"/>
    </location>
</feature>
<feature type="chain" id="PRO_5002208636" description="FAD-binding PCMH-type domain-containing protein" evidence="3">
    <location>
        <begin position="24"/>
        <end position="604"/>
    </location>
</feature>
<evidence type="ECO:0000313" key="6">
    <source>
        <dbReference type="Proteomes" id="UP000053593"/>
    </source>
</evidence>
<keyword evidence="3" id="KW-0732">Signal</keyword>
<dbReference type="HOGENOM" id="CLU_018354_4_4_1"/>
<dbReference type="PANTHER" id="PTHR13878">
    <property type="entry name" value="GULONOLACTONE OXIDASE"/>
    <property type="match status" value="1"/>
</dbReference>
<dbReference type="Gene3D" id="3.30.465.10">
    <property type="match status" value="2"/>
</dbReference>
<dbReference type="PANTHER" id="PTHR13878:SF91">
    <property type="entry name" value="FAD BINDING DOMAIN PROTEIN (AFU_ORTHOLOGUE AFUA_6G12070)-RELATED"/>
    <property type="match status" value="1"/>
</dbReference>
<sequence length="604" mass="64610">MIFFPGLAQLALLLFLSTNIADSCVVNSSNSGCESSSDNDASISCRCAPGDECFPSADTWAHLNTSVSGRLVNVVSSAAYCNNLPAGCSDAQWASSEFRNNLPGAMNQVNWEQDYFSSPPSVCFRATIQPAPNTTQDCSPGSGNVPLFAILAESVEDIQIGVNFARDYDLRLVIKASGHDYLGRSTAKNALLISTHKLQNIKFSDHFTVKGKDYGSVVTVESGVALNTLYAASKAQGKIFVGGTAASVVYAGGYVQGAGHSALSPAYGLAVDNVLQFTVVVASGDILTVNEEENSDLFWAMRGGGAGSWGVIVNLTARVFPTFNATICQSNITTAEPSAMGSVAAVHARRIFDLDPFRAGQYFWVVPTGITIPNVGPLIAMQVSTYFPDNTPLNTAEAAYQPFIDEVGNLTNVQIETACRTSLINDALFQTDDVVGQDLILGSRLFPESLYRSSPDAIGQLYTELLENGTQQILGHLVAGGKVAENANADMALNKAWRTAKTHVILVDAWNDSFAIPEAISEQRLFTTGNQRQALTSIAGQDSGSYTNEGDRLEPDFQVTFYGSQANYARLEKVKAKYDPGDLFIVAAGVGSERWNEAGFCRVN</sequence>
<organism evidence="5 6">
    <name type="scientific">Collybiopsis luxurians FD-317 M1</name>
    <dbReference type="NCBI Taxonomy" id="944289"/>
    <lineage>
        <taxon>Eukaryota</taxon>
        <taxon>Fungi</taxon>
        <taxon>Dikarya</taxon>
        <taxon>Basidiomycota</taxon>
        <taxon>Agaricomycotina</taxon>
        <taxon>Agaricomycetes</taxon>
        <taxon>Agaricomycetidae</taxon>
        <taxon>Agaricales</taxon>
        <taxon>Marasmiineae</taxon>
        <taxon>Omphalotaceae</taxon>
        <taxon>Collybiopsis</taxon>
        <taxon>Collybiopsis luxurians</taxon>
    </lineage>
</organism>
<dbReference type="InterPro" id="IPR016169">
    <property type="entry name" value="FAD-bd_PCMH_sub2"/>
</dbReference>
<protein>
    <recommendedName>
        <fullName evidence="4">FAD-binding PCMH-type domain-containing protein</fullName>
    </recommendedName>
</protein>
<dbReference type="InterPro" id="IPR006093">
    <property type="entry name" value="Oxy_OxRdtase_FAD_BS"/>
</dbReference>
<evidence type="ECO:0000313" key="5">
    <source>
        <dbReference type="EMBL" id="KIK57397.1"/>
    </source>
</evidence>
<evidence type="ECO:0000259" key="4">
    <source>
        <dbReference type="PROSITE" id="PS51387"/>
    </source>
</evidence>
<dbReference type="SUPFAM" id="SSF56176">
    <property type="entry name" value="FAD-binding/transporter-associated domain-like"/>
    <property type="match status" value="1"/>
</dbReference>
<dbReference type="AlphaFoldDB" id="A0A0D0CGS0"/>
<keyword evidence="2" id="KW-0560">Oxidoreductase</keyword>
<comment type="similarity">
    <text evidence="1">Belongs to the oxygen-dependent FAD-linked oxidoreductase family.</text>
</comment>
<dbReference type="InterPro" id="IPR012951">
    <property type="entry name" value="BBE"/>
</dbReference>
<dbReference type="InterPro" id="IPR036318">
    <property type="entry name" value="FAD-bd_PCMH-like_sf"/>
</dbReference>
<evidence type="ECO:0000256" key="1">
    <source>
        <dbReference type="ARBA" id="ARBA00005466"/>
    </source>
</evidence>
<dbReference type="PROSITE" id="PS51387">
    <property type="entry name" value="FAD_PCMH"/>
    <property type="match status" value="1"/>
</dbReference>
<feature type="signal peptide" evidence="3">
    <location>
        <begin position="1"/>
        <end position="23"/>
    </location>
</feature>
<evidence type="ECO:0000256" key="3">
    <source>
        <dbReference type="SAM" id="SignalP"/>
    </source>
</evidence>
<proteinExistence type="inferred from homology"/>
<name>A0A0D0CGS0_9AGAR</name>
<dbReference type="OrthoDB" id="9983560at2759"/>
<dbReference type="EMBL" id="KN834791">
    <property type="protein sequence ID" value="KIK57397.1"/>
    <property type="molecule type" value="Genomic_DNA"/>
</dbReference>
<gene>
    <name evidence="5" type="ORF">GYMLUDRAFT_46272</name>
</gene>
<dbReference type="Proteomes" id="UP000053593">
    <property type="component" value="Unassembled WGS sequence"/>
</dbReference>